<dbReference type="AlphaFoldDB" id="A0A9P7QCX9"/>
<feature type="non-terminal residue" evidence="1">
    <location>
        <position position="77"/>
    </location>
</feature>
<organism evidence="1 2">
    <name type="scientific">Claviceps aff. purpurea</name>
    <dbReference type="NCBI Taxonomy" id="1967640"/>
    <lineage>
        <taxon>Eukaryota</taxon>
        <taxon>Fungi</taxon>
        <taxon>Dikarya</taxon>
        <taxon>Ascomycota</taxon>
        <taxon>Pezizomycotina</taxon>
        <taxon>Sordariomycetes</taxon>
        <taxon>Hypocreomycetidae</taxon>
        <taxon>Hypocreales</taxon>
        <taxon>Clavicipitaceae</taxon>
        <taxon>Claviceps</taxon>
    </lineage>
</organism>
<dbReference type="EMBL" id="SRRH01000453">
    <property type="protein sequence ID" value="KAG6288717.1"/>
    <property type="molecule type" value="Genomic_DNA"/>
</dbReference>
<dbReference type="Proteomes" id="UP000707071">
    <property type="component" value="Unassembled WGS sequence"/>
</dbReference>
<comment type="caution">
    <text evidence="1">The sequence shown here is derived from an EMBL/GenBank/DDBJ whole genome shotgun (WGS) entry which is preliminary data.</text>
</comment>
<keyword evidence="2" id="KW-1185">Reference proteome</keyword>
<evidence type="ECO:0000313" key="1">
    <source>
        <dbReference type="EMBL" id="KAG6288717.1"/>
    </source>
</evidence>
<protein>
    <submittedName>
        <fullName evidence="1">Uncharacterized protein</fullName>
    </submittedName>
</protein>
<name>A0A9P7QCX9_9HYPO</name>
<sequence>MPPSVITITTSITLAVESRPHQNMFDELAQVFAKSPVRFQEISARGIRRAMVEHKAFCVVVTASDCQVTSHRDSQQY</sequence>
<gene>
    <name evidence="1" type="ORF">E4U09_005403</name>
</gene>
<accession>A0A9P7QCX9</accession>
<reference evidence="1 2" key="1">
    <citation type="journal article" date="2020" name="bioRxiv">
        <title>Whole genome comparisons of ergot fungi reveals the divergence and evolution of species within the genus Claviceps are the result of varying mechanisms driving genome evolution and host range expansion.</title>
        <authorList>
            <person name="Wyka S.A."/>
            <person name="Mondo S.J."/>
            <person name="Liu M."/>
            <person name="Dettman J."/>
            <person name="Nalam V."/>
            <person name="Broders K.D."/>
        </authorList>
    </citation>
    <scope>NUCLEOTIDE SEQUENCE [LARGE SCALE GENOMIC DNA]</scope>
    <source>
        <strain evidence="1 2">Clav52</strain>
    </source>
</reference>
<evidence type="ECO:0000313" key="2">
    <source>
        <dbReference type="Proteomes" id="UP000707071"/>
    </source>
</evidence>
<proteinExistence type="predicted"/>